<comment type="similarity">
    <text evidence="2 8">Belongs to the TFB5 family.</text>
</comment>
<organism evidence="9 10">
    <name type="scientific">Artemisia annua</name>
    <name type="common">Sweet wormwood</name>
    <dbReference type="NCBI Taxonomy" id="35608"/>
    <lineage>
        <taxon>Eukaryota</taxon>
        <taxon>Viridiplantae</taxon>
        <taxon>Streptophyta</taxon>
        <taxon>Embryophyta</taxon>
        <taxon>Tracheophyta</taxon>
        <taxon>Spermatophyta</taxon>
        <taxon>Magnoliopsida</taxon>
        <taxon>eudicotyledons</taxon>
        <taxon>Gunneridae</taxon>
        <taxon>Pentapetalae</taxon>
        <taxon>asterids</taxon>
        <taxon>campanulids</taxon>
        <taxon>Asterales</taxon>
        <taxon>Asteraceae</taxon>
        <taxon>Asteroideae</taxon>
        <taxon>Anthemideae</taxon>
        <taxon>Artemisiinae</taxon>
        <taxon>Artemisia</taxon>
    </lineage>
</organism>
<proteinExistence type="inferred from homology"/>
<dbReference type="GO" id="GO:0006367">
    <property type="term" value="P:transcription initiation at RNA polymerase II promoter"/>
    <property type="evidence" value="ECO:0007669"/>
    <property type="project" value="UniProtKB-UniRule"/>
</dbReference>
<evidence type="ECO:0000256" key="1">
    <source>
        <dbReference type="ARBA" id="ARBA00004123"/>
    </source>
</evidence>
<dbReference type="InterPro" id="IPR035935">
    <property type="entry name" value="TFB5-like_sf"/>
</dbReference>
<gene>
    <name evidence="9" type="ORF">CTI12_AA251020</name>
</gene>
<keyword evidence="5 8" id="KW-0804">Transcription</keyword>
<dbReference type="AlphaFoldDB" id="A0A2U1NL58"/>
<evidence type="ECO:0000256" key="3">
    <source>
        <dbReference type="ARBA" id="ARBA00022763"/>
    </source>
</evidence>
<dbReference type="GO" id="GO:0006294">
    <property type="term" value="P:nucleotide-excision repair, preincision complex assembly"/>
    <property type="evidence" value="ECO:0007669"/>
    <property type="project" value="TreeGrafter"/>
</dbReference>
<dbReference type="InterPro" id="IPR009400">
    <property type="entry name" value="TFIIH_TTDA/Tfb5"/>
</dbReference>
<dbReference type="OrthoDB" id="354at2759"/>
<keyword evidence="6 8" id="KW-0234">DNA repair</keyword>
<sequence>MVHPAKGIFISCDIPMAQFIINYNNSLPQSQKFILHILDDSHLFVSSNVDGMIRSAIQEFRDKITYEKPT</sequence>
<comment type="caution">
    <text evidence="9">The sequence shown here is derived from an EMBL/GenBank/DDBJ whole genome shotgun (WGS) entry which is preliminary data.</text>
</comment>
<evidence type="ECO:0000256" key="4">
    <source>
        <dbReference type="ARBA" id="ARBA00023015"/>
    </source>
</evidence>
<keyword evidence="3 8" id="KW-0227">DNA damage</keyword>
<dbReference type="PANTHER" id="PTHR28580:SF1">
    <property type="entry name" value="GENERAL TRANSCRIPTION FACTOR IIH SUBUNIT 5"/>
    <property type="match status" value="1"/>
</dbReference>
<keyword evidence="4 8" id="KW-0805">Transcription regulation</keyword>
<dbReference type="STRING" id="35608.A0A2U1NL58"/>
<dbReference type="GO" id="GO:0005675">
    <property type="term" value="C:transcription factor TFIIH holo complex"/>
    <property type="evidence" value="ECO:0007669"/>
    <property type="project" value="TreeGrafter"/>
</dbReference>
<evidence type="ECO:0000256" key="2">
    <source>
        <dbReference type="ARBA" id="ARBA00007470"/>
    </source>
</evidence>
<dbReference type="GO" id="GO:0000439">
    <property type="term" value="C:transcription factor TFIIH core complex"/>
    <property type="evidence" value="ECO:0007669"/>
    <property type="project" value="UniProtKB-UniRule"/>
</dbReference>
<evidence type="ECO:0000256" key="6">
    <source>
        <dbReference type="ARBA" id="ARBA00023204"/>
    </source>
</evidence>
<dbReference type="SMART" id="SM01395">
    <property type="entry name" value="Tbf5"/>
    <property type="match status" value="1"/>
</dbReference>
<protein>
    <recommendedName>
        <fullName evidence="8">General transcription and DNA repair factor IIH subunit TFB5</fullName>
    </recommendedName>
</protein>
<evidence type="ECO:0000256" key="7">
    <source>
        <dbReference type="ARBA" id="ARBA00023242"/>
    </source>
</evidence>
<comment type="function">
    <text evidence="8">In NER, TFIIH acts by opening DNA around the lesion to allow the excision of the damaged oligonucleotide and its replacement by a new DNA fragment. In transcription, TFIIH has an essential role in transcription initiation. When the pre-initiation complex (PIC) has been established, TFIIH is required for promoter opening and promoter escape.</text>
</comment>
<comment type="subcellular location">
    <subcellularLocation>
        <location evidence="1 8">Nucleus</location>
    </subcellularLocation>
</comment>
<dbReference type="Gene3D" id="3.30.70.1220">
    <property type="entry name" value="TFB5-like"/>
    <property type="match status" value="1"/>
</dbReference>
<comment type="subunit">
    <text evidence="8">Component of the 7-subunit TFIIH core complex.</text>
</comment>
<name>A0A2U1NL58_ARTAN</name>
<evidence type="ECO:0000313" key="10">
    <source>
        <dbReference type="Proteomes" id="UP000245207"/>
    </source>
</evidence>
<keyword evidence="10" id="KW-1185">Reference proteome</keyword>
<dbReference type="SUPFAM" id="SSF142897">
    <property type="entry name" value="TFB5-like"/>
    <property type="match status" value="1"/>
</dbReference>
<dbReference type="PANTHER" id="PTHR28580">
    <property type="entry name" value="GENERAL TRANSCRIPTION FACTOR IIH SUBUNIT 5"/>
    <property type="match status" value="1"/>
</dbReference>
<evidence type="ECO:0000313" key="9">
    <source>
        <dbReference type="EMBL" id="PWA74245.1"/>
    </source>
</evidence>
<evidence type="ECO:0000256" key="8">
    <source>
        <dbReference type="RuleBase" id="RU368032"/>
    </source>
</evidence>
<accession>A0A2U1NL58</accession>
<evidence type="ECO:0000256" key="5">
    <source>
        <dbReference type="ARBA" id="ARBA00023163"/>
    </source>
</evidence>
<dbReference type="EMBL" id="PKPP01002595">
    <property type="protein sequence ID" value="PWA74245.1"/>
    <property type="molecule type" value="Genomic_DNA"/>
</dbReference>
<reference evidence="9 10" key="1">
    <citation type="journal article" date="2018" name="Mol. Plant">
        <title>The genome of Artemisia annua provides insight into the evolution of Asteraceae family and artemisinin biosynthesis.</title>
        <authorList>
            <person name="Shen Q."/>
            <person name="Zhang L."/>
            <person name="Liao Z."/>
            <person name="Wang S."/>
            <person name="Yan T."/>
            <person name="Shi P."/>
            <person name="Liu M."/>
            <person name="Fu X."/>
            <person name="Pan Q."/>
            <person name="Wang Y."/>
            <person name="Lv Z."/>
            <person name="Lu X."/>
            <person name="Zhang F."/>
            <person name="Jiang W."/>
            <person name="Ma Y."/>
            <person name="Chen M."/>
            <person name="Hao X."/>
            <person name="Li L."/>
            <person name="Tang Y."/>
            <person name="Lv G."/>
            <person name="Zhou Y."/>
            <person name="Sun X."/>
            <person name="Brodelius P.E."/>
            <person name="Rose J.K.C."/>
            <person name="Tang K."/>
        </authorList>
    </citation>
    <scope>NUCLEOTIDE SEQUENCE [LARGE SCALE GENOMIC DNA]</scope>
    <source>
        <strain evidence="10">cv. Huhao1</strain>
        <tissue evidence="9">Leaf</tissue>
    </source>
</reference>
<keyword evidence="7 8" id="KW-0539">Nucleus</keyword>
<dbReference type="Pfam" id="PF06331">
    <property type="entry name" value="Tfb5"/>
    <property type="match status" value="1"/>
</dbReference>
<dbReference type="Proteomes" id="UP000245207">
    <property type="component" value="Unassembled WGS sequence"/>
</dbReference>